<dbReference type="AlphaFoldDB" id="A0A5C1I9Z7"/>
<dbReference type="KEGG" id="mrub:DEO27_015795"/>
<sequence>MSIPYFVANGWEAEVVVVDEQYSDLPTDQLLLQSIPEDIRIHKVKALPKNLTSKFGLGSIALRSLPFYKKKIRSLLKSKQYDLIYFSTTQFPVCILGAYLKKRFGIPYVIDMQDPWHSDYYQNKPKAQRPRKYWFSYRLNKYLEPIALNNADGLISVSDHYITDLKNRYPRIQHIPAATITFGAFEPDMEIAEKNQSNFPKLLDDSHVNIVYVGRGGADMQKAVSTLFKAFKAGLDAGNKALEAARFYFIGTSYAPAGEGKPSILPVADHFGVTGYVTEITDRISYYHTLLTLKQADTLFIPGSDDPKYTASKIYPYLLTQKPILAIFNASSSAIGIMKEYGVKQVYNYDTVTDDEINTFLLSIVQGNEPLPNYNEEAADKYSARQMTVEQCKLFDRVISGKN</sequence>
<feature type="domain" description="Glycosyltransferase subfamily 4-like N-terminal" evidence="1">
    <location>
        <begin position="49"/>
        <end position="175"/>
    </location>
</feature>
<dbReference type="Pfam" id="PF13439">
    <property type="entry name" value="Glyco_transf_4"/>
    <property type="match status" value="1"/>
</dbReference>
<keyword evidence="3" id="KW-1185">Reference proteome</keyword>
<organism evidence="2 3">
    <name type="scientific">Mucilaginibacter rubeus</name>
    <dbReference type="NCBI Taxonomy" id="2027860"/>
    <lineage>
        <taxon>Bacteria</taxon>
        <taxon>Pseudomonadati</taxon>
        <taxon>Bacteroidota</taxon>
        <taxon>Sphingobacteriia</taxon>
        <taxon>Sphingobacteriales</taxon>
        <taxon>Sphingobacteriaceae</taxon>
        <taxon>Mucilaginibacter</taxon>
    </lineage>
</organism>
<protein>
    <submittedName>
        <fullName evidence="2">Glycosyltransferase family 4 protein</fullName>
    </submittedName>
</protein>
<dbReference type="OrthoDB" id="846071at2"/>
<evidence type="ECO:0000313" key="3">
    <source>
        <dbReference type="Proteomes" id="UP000251402"/>
    </source>
</evidence>
<dbReference type="InterPro" id="IPR028098">
    <property type="entry name" value="Glyco_trans_4-like_N"/>
</dbReference>
<dbReference type="SUPFAM" id="SSF53756">
    <property type="entry name" value="UDP-Glycosyltransferase/glycogen phosphorylase"/>
    <property type="match status" value="1"/>
</dbReference>
<dbReference type="GO" id="GO:0016757">
    <property type="term" value="F:glycosyltransferase activity"/>
    <property type="evidence" value="ECO:0007669"/>
    <property type="project" value="UniProtKB-ARBA"/>
</dbReference>
<proteinExistence type="predicted"/>
<evidence type="ECO:0000313" key="2">
    <source>
        <dbReference type="EMBL" id="QEM14458.1"/>
    </source>
</evidence>
<dbReference type="EMBL" id="CP043450">
    <property type="protein sequence ID" value="QEM14458.1"/>
    <property type="molecule type" value="Genomic_DNA"/>
</dbReference>
<reference evidence="2" key="1">
    <citation type="submission" date="2019-08" db="EMBL/GenBank/DDBJ databases">
        <title>Comparative genome analysis confer to the adaptation heavy metal polluted environment.</title>
        <authorList>
            <person name="Li Y."/>
        </authorList>
    </citation>
    <scope>NUCLEOTIDE SEQUENCE [LARGE SCALE GENOMIC DNA]</scope>
    <source>
        <strain evidence="2">P1</strain>
    </source>
</reference>
<dbReference type="Proteomes" id="UP000251402">
    <property type="component" value="Chromosome"/>
</dbReference>
<evidence type="ECO:0000259" key="1">
    <source>
        <dbReference type="Pfam" id="PF13439"/>
    </source>
</evidence>
<dbReference type="Gene3D" id="3.40.50.2000">
    <property type="entry name" value="Glycogen Phosphorylase B"/>
    <property type="match status" value="1"/>
</dbReference>
<name>A0A5C1I9Z7_9SPHI</name>
<gene>
    <name evidence="2" type="ORF">DEO27_015795</name>
</gene>
<accession>A0A5C1I9Z7</accession>